<dbReference type="InterPro" id="IPR010982">
    <property type="entry name" value="Lambda_DNA-bd_dom_sf"/>
</dbReference>
<dbReference type="SUPFAM" id="SSF56349">
    <property type="entry name" value="DNA breaking-rejoining enzymes"/>
    <property type="match status" value="2"/>
</dbReference>
<keyword evidence="1" id="KW-0233">DNA recombination</keyword>
<evidence type="ECO:0000259" key="2">
    <source>
        <dbReference type="PROSITE" id="PS50932"/>
    </source>
</evidence>
<name>A0A316IE58_9PSEU</name>
<evidence type="ECO:0000313" key="4">
    <source>
        <dbReference type="Proteomes" id="UP000246005"/>
    </source>
</evidence>
<dbReference type="CDD" id="cd01392">
    <property type="entry name" value="HTH_LacI"/>
    <property type="match status" value="1"/>
</dbReference>
<dbReference type="SUPFAM" id="SSF47413">
    <property type="entry name" value="lambda repressor-like DNA-binding domains"/>
    <property type="match status" value="1"/>
</dbReference>
<dbReference type="Pfam" id="PF00356">
    <property type="entry name" value="LacI"/>
    <property type="match status" value="1"/>
</dbReference>
<dbReference type="GO" id="GO:0015074">
    <property type="term" value="P:DNA integration"/>
    <property type="evidence" value="ECO:0007669"/>
    <property type="project" value="InterPro"/>
</dbReference>
<evidence type="ECO:0000313" key="3">
    <source>
        <dbReference type="EMBL" id="PWK90970.1"/>
    </source>
</evidence>
<dbReference type="EMBL" id="QGHB01000001">
    <property type="protein sequence ID" value="PWK90970.1"/>
    <property type="molecule type" value="Genomic_DNA"/>
</dbReference>
<comment type="caution">
    <text evidence="3">The sequence shown here is derived from an EMBL/GenBank/DDBJ whole genome shotgun (WGS) entry which is preliminary data.</text>
</comment>
<feature type="domain" description="HTH lacI-type" evidence="2">
    <location>
        <begin position="123"/>
        <end position="177"/>
    </location>
</feature>
<dbReference type="InterPro" id="IPR011010">
    <property type="entry name" value="DNA_brk_join_enz"/>
</dbReference>
<dbReference type="Gene3D" id="1.10.443.10">
    <property type="entry name" value="Intergrase catalytic core"/>
    <property type="match status" value="2"/>
</dbReference>
<dbReference type="GO" id="GO:0003677">
    <property type="term" value="F:DNA binding"/>
    <property type="evidence" value="ECO:0007669"/>
    <property type="project" value="InterPro"/>
</dbReference>
<proteinExistence type="predicted"/>
<dbReference type="Gene3D" id="1.10.260.40">
    <property type="entry name" value="lambda repressor-like DNA-binding domains"/>
    <property type="match status" value="1"/>
</dbReference>
<dbReference type="InterPro" id="IPR013762">
    <property type="entry name" value="Integrase-like_cat_sf"/>
</dbReference>
<dbReference type="InterPro" id="IPR000843">
    <property type="entry name" value="HTH_LacI"/>
</dbReference>
<dbReference type="GO" id="GO:0006310">
    <property type="term" value="P:DNA recombination"/>
    <property type="evidence" value="ECO:0007669"/>
    <property type="project" value="UniProtKB-KW"/>
</dbReference>
<dbReference type="AlphaFoldDB" id="A0A316IE58"/>
<dbReference type="Proteomes" id="UP000246005">
    <property type="component" value="Unassembled WGS sequence"/>
</dbReference>
<dbReference type="PROSITE" id="PS00356">
    <property type="entry name" value="HTH_LACI_1"/>
    <property type="match status" value="1"/>
</dbReference>
<organism evidence="3 4">
    <name type="scientific">Lentzea atacamensis</name>
    <dbReference type="NCBI Taxonomy" id="531938"/>
    <lineage>
        <taxon>Bacteria</taxon>
        <taxon>Bacillati</taxon>
        <taxon>Actinomycetota</taxon>
        <taxon>Actinomycetes</taxon>
        <taxon>Pseudonocardiales</taxon>
        <taxon>Pseudonocardiaceae</taxon>
        <taxon>Lentzea</taxon>
    </lineage>
</organism>
<dbReference type="GO" id="GO:0006355">
    <property type="term" value="P:regulation of DNA-templated transcription"/>
    <property type="evidence" value="ECO:0007669"/>
    <property type="project" value="InterPro"/>
</dbReference>
<gene>
    <name evidence="3" type="ORF">C8D88_101998</name>
</gene>
<dbReference type="PROSITE" id="PS50932">
    <property type="entry name" value="HTH_LACI_2"/>
    <property type="match status" value="1"/>
</dbReference>
<evidence type="ECO:0000256" key="1">
    <source>
        <dbReference type="ARBA" id="ARBA00023172"/>
    </source>
</evidence>
<protein>
    <submittedName>
        <fullName evidence="3">Regulatory LacI family protein</fullName>
    </submittedName>
</protein>
<sequence>MLGALLIAERAALLSGRDDEFVAVVTKAFTGMRWGELVGLETEYVRHGEIRVQWQLYELDTGELHRCPPKDDSYRTIDTPKWHSELLIEHLAHRTAGACACHGLDYVFTGHRASNTSSRATGAKLVDVARLAAVSTGTVSNVLNRPEAVPEKTRLAVQEAIAELGYVRGGAPAQLAAHWRRNGFATWLFQPAATGWYPAKAPNPARPVPIIGNPWPGVPVRGRNASGRADASWLPVARGLTPHGLRHTHKTLMVELNVPRPLQDERMGHLDGTVQGRYSHVTQTMRDRLMEDLTEVWERALEARRAMSTRSPVVALDRLLGVS</sequence>
<reference evidence="3 4" key="1">
    <citation type="submission" date="2018-05" db="EMBL/GenBank/DDBJ databases">
        <title>Genomic Encyclopedia of Type Strains, Phase IV (KMG-IV): sequencing the most valuable type-strain genomes for metagenomic binning, comparative biology and taxonomic classification.</title>
        <authorList>
            <person name="Goeker M."/>
        </authorList>
    </citation>
    <scope>NUCLEOTIDE SEQUENCE [LARGE SCALE GENOMIC DNA]</scope>
    <source>
        <strain evidence="3 4">DSM 45480</strain>
    </source>
</reference>
<accession>A0A316IE58</accession>
<dbReference type="SMART" id="SM00354">
    <property type="entry name" value="HTH_LACI"/>
    <property type="match status" value="1"/>
</dbReference>